<feature type="signal peptide" evidence="1">
    <location>
        <begin position="1"/>
        <end position="21"/>
    </location>
</feature>
<protein>
    <submittedName>
        <fullName evidence="3">Lysophospholipase L1-like esterase</fullName>
    </submittedName>
</protein>
<dbReference type="PANTHER" id="PTHR37981">
    <property type="entry name" value="LIPASE 2"/>
    <property type="match status" value="1"/>
</dbReference>
<dbReference type="CDD" id="cd01823">
    <property type="entry name" value="SEST_like"/>
    <property type="match status" value="1"/>
</dbReference>
<evidence type="ECO:0000313" key="4">
    <source>
        <dbReference type="Proteomes" id="UP001519332"/>
    </source>
</evidence>
<keyword evidence="1" id="KW-0732">Signal</keyword>
<dbReference type="EMBL" id="JAGINW010000001">
    <property type="protein sequence ID" value="MBP2322937.1"/>
    <property type="molecule type" value="Genomic_DNA"/>
</dbReference>
<evidence type="ECO:0000259" key="2">
    <source>
        <dbReference type="Pfam" id="PF13472"/>
    </source>
</evidence>
<feature type="chain" id="PRO_5045599602" evidence="1">
    <location>
        <begin position="22"/>
        <end position="289"/>
    </location>
</feature>
<evidence type="ECO:0000256" key="1">
    <source>
        <dbReference type="SAM" id="SignalP"/>
    </source>
</evidence>
<dbReference type="InterPro" id="IPR037460">
    <property type="entry name" value="SEST-like"/>
</dbReference>
<dbReference type="InterPro" id="IPR036514">
    <property type="entry name" value="SGNH_hydro_sf"/>
</dbReference>
<dbReference type="RefSeq" id="WP_209638732.1">
    <property type="nucleotide sequence ID" value="NZ_JAGINW010000001.1"/>
</dbReference>
<comment type="caution">
    <text evidence="3">The sequence shown here is derived from an EMBL/GenBank/DDBJ whole genome shotgun (WGS) entry which is preliminary data.</text>
</comment>
<dbReference type="Proteomes" id="UP001519332">
    <property type="component" value="Unassembled WGS sequence"/>
</dbReference>
<dbReference type="Gene3D" id="3.40.50.1110">
    <property type="entry name" value="SGNH hydrolase"/>
    <property type="match status" value="1"/>
</dbReference>
<dbReference type="InterPro" id="IPR013830">
    <property type="entry name" value="SGNH_hydro"/>
</dbReference>
<dbReference type="PANTHER" id="PTHR37981:SF1">
    <property type="entry name" value="SGNH HYDROLASE-TYPE ESTERASE DOMAIN-CONTAINING PROTEIN"/>
    <property type="match status" value="1"/>
</dbReference>
<organism evidence="3 4">
    <name type="scientific">Kibdelosporangium banguiense</name>
    <dbReference type="NCBI Taxonomy" id="1365924"/>
    <lineage>
        <taxon>Bacteria</taxon>
        <taxon>Bacillati</taxon>
        <taxon>Actinomycetota</taxon>
        <taxon>Actinomycetes</taxon>
        <taxon>Pseudonocardiales</taxon>
        <taxon>Pseudonocardiaceae</taxon>
        <taxon>Kibdelosporangium</taxon>
    </lineage>
</organism>
<evidence type="ECO:0000313" key="3">
    <source>
        <dbReference type="EMBL" id="MBP2322937.1"/>
    </source>
</evidence>
<gene>
    <name evidence="3" type="ORF">JOF56_003322</name>
</gene>
<name>A0ABS4TEU1_9PSEU</name>
<accession>A0ABS4TEU1</accession>
<proteinExistence type="predicted"/>
<sequence>MRVIVLVVTLFGLLMAAPAAADQQHGLYRSYVALGDSYASGPGIPAQTGLPAGCTRSDHNYPSLIAKWLRIPTFTDVSCGGARTVDMTSPQQVSGGTNPPQLNALRADTQLVTLMIGGNDIGFGEILQTCGSLAMKDPNGNPCERHYTAGGKDQLAARVTAVGPKIAAVIKEIHKRSPKAHVVVVGYLRILPAQGSCFPVVPFATGDAPYFDGVGRKLNAELATQARKNKASFVNPYAFASGHDACQAPDRRWVEGLIPASPAAPMHPNAKGMQAVAVLSVPTVLFGRF</sequence>
<dbReference type="Pfam" id="PF13472">
    <property type="entry name" value="Lipase_GDSL_2"/>
    <property type="match status" value="1"/>
</dbReference>
<reference evidence="3 4" key="1">
    <citation type="submission" date="2021-03" db="EMBL/GenBank/DDBJ databases">
        <title>Sequencing the genomes of 1000 actinobacteria strains.</title>
        <authorList>
            <person name="Klenk H.-P."/>
        </authorList>
    </citation>
    <scope>NUCLEOTIDE SEQUENCE [LARGE SCALE GENOMIC DNA]</scope>
    <source>
        <strain evidence="3 4">DSM 46670</strain>
    </source>
</reference>
<feature type="domain" description="SGNH hydrolase-type esterase" evidence="2">
    <location>
        <begin position="33"/>
        <end position="275"/>
    </location>
</feature>
<dbReference type="SUPFAM" id="SSF52266">
    <property type="entry name" value="SGNH hydrolase"/>
    <property type="match status" value="1"/>
</dbReference>
<keyword evidence="4" id="KW-1185">Reference proteome</keyword>